<name>A0A5B7YGW3_9ALTE</name>
<proteinExistence type="inferred from homology"/>
<dbReference type="NCBIfam" id="TIGR01783">
    <property type="entry name" value="TonB-siderophor"/>
    <property type="match status" value="1"/>
</dbReference>
<evidence type="ECO:0000256" key="11">
    <source>
        <dbReference type="ARBA" id="ARBA00023136"/>
    </source>
</evidence>
<accession>A0A5B7YGW3</accession>
<keyword evidence="8" id="KW-0408">Iron</keyword>
<dbReference type="Gene3D" id="2.170.130.10">
    <property type="entry name" value="TonB-dependent receptor, plug domain"/>
    <property type="match status" value="1"/>
</dbReference>
<gene>
    <name evidence="19" type="ORF">FBQ74_15470</name>
</gene>
<dbReference type="SUPFAM" id="SSF56935">
    <property type="entry name" value="Porins"/>
    <property type="match status" value="1"/>
</dbReference>
<evidence type="ECO:0000256" key="14">
    <source>
        <dbReference type="PROSITE-ProRule" id="PRU01360"/>
    </source>
</evidence>
<dbReference type="InterPro" id="IPR012910">
    <property type="entry name" value="Plug_dom"/>
</dbReference>
<evidence type="ECO:0000256" key="8">
    <source>
        <dbReference type="ARBA" id="ARBA00023004"/>
    </source>
</evidence>
<feature type="chain" id="PRO_5023074682" evidence="16">
    <location>
        <begin position="23"/>
        <end position="708"/>
    </location>
</feature>
<keyword evidence="11 14" id="KW-0472">Membrane</keyword>
<evidence type="ECO:0000256" key="10">
    <source>
        <dbReference type="ARBA" id="ARBA00023077"/>
    </source>
</evidence>
<evidence type="ECO:0000256" key="16">
    <source>
        <dbReference type="SAM" id="SignalP"/>
    </source>
</evidence>
<dbReference type="GO" id="GO:0015891">
    <property type="term" value="P:siderophore transport"/>
    <property type="evidence" value="ECO:0007669"/>
    <property type="project" value="InterPro"/>
</dbReference>
<comment type="similarity">
    <text evidence="2 14 15">Belongs to the TonB-dependent receptor family.</text>
</comment>
<dbReference type="InterPro" id="IPR010105">
    <property type="entry name" value="TonB_sidphr_rcpt"/>
</dbReference>
<comment type="subcellular location">
    <subcellularLocation>
        <location evidence="1 14">Cell outer membrane</location>
        <topology evidence="1 14">Multi-pass membrane protein</topology>
    </subcellularLocation>
</comment>
<keyword evidence="12 19" id="KW-0675">Receptor</keyword>
<sequence>MDKPTLLALAICGALQSFSSFAQQTDTATSDIEKIEVTGTRSAFGATKSAVPIVELARSVSIETAADLEDKGAFNLSQTVTYMAGVTGETYGYATRGDSISSRGLAIPRYRDSIQELFGSYNSTRAEVYTLEQVELLKGPASVLYGQGSPGGLVNYVSKTPNMRTGSEIMLEYGSFDKKQVNVDLNGALTDDEIWQGRVVGIYRDADTQVDYVNDDTKVLMPSVSFAPTAATKITLIGLYQNTDSDTAAQFIPIEGTLEALPDGSYLPDQNVYAGEPGFNRYDTESKQVTLLGEHAFDDATSLTFTALWRDGEADYHQAWPVFTGAGVSRYLNDFIGDQVVPSDTTAARTFYQADNTFEQKAIDVRLAKEVQTGPLTHNILGGIQYQHVTTDTNSAYYSGGGAFNGNFSFALDLANPQYTGAPDQSVFDAIYNDQPEQTVRDLGLYLSDQISLDQWRFTLGARHDRVDNDNGVGTQEDSQTSYSAGVLYRLDNGLSPYVSYAESFETVVGLDINGNQLQPEEGRQYEAGLKYALSAVPGFVTLAWYDIEISNLPNPNSLPVEAAQQQGKSTITGLELESRVVLNNVTVELNASVMDAEDPNGFELAGQPDSNGSLWVTWQPEMLEDWRMGAGVRYVGQSVSENAALRYETPDYTLADLMVETIISDRLTARLNVRNLTDKTYVTSCLTRGDCFPGLERNINASLTYQF</sequence>
<evidence type="ECO:0000256" key="7">
    <source>
        <dbReference type="ARBA" id="ARBA00022729"/>
    </source>
</evidence>
<keyword evidence="20" id="KW-1185">Reference proteome</keyword>
<evidence type="ECO:0000256" key="2">
    <source>
        <dbReference type="ARBA" id="ARBA00009810"/>
    </source>
</evidence>
<evidence type="ECO:0000256" key="1">
    <source>
        <dbReference type="ARBA" id="ARBA00004571"/>
    </source>
</evidence>
<dbReference type="Pfam" id="PF07715">
    <property type="entry name" value="Plug"/>
    <property type="match status" value="1"/>
</dbReference>
<dbReference type="GO" id="GO:0015344">
    <property type="term" value="F:siderophore uptake transmembrane transporter activity"/>
    <property type="evidence" value="ECO:0007669"/>
    <property type="project" value="TreeGrafter"/>
</dbReference>
<evidence type="ECO:0000256" key="5">
    <source>
        <dbReference type="ARBA" id="ARBA00022496"/>
    </source>
</evidence>
<evidence type="ECO:0000256" key="15">
    <source>
        <dbReference type="RuleBase" id="RU003357"/>
    </source>
</evidence>
<evidence type="ECO:0000259" key="17">
    <source>
        <dbReference type="Pfam" id="PF00593"/>
    </source>
</evidence>
<evidence type="ECO:0000256" key="9">
    <source>
        <dbReference type="ARBA" id="ARBA00023065"/>
    </source>
</evidence>
<evidence type="ECO:0000256" key="12">
    <source>
        <dbReference type="ARBA" id="ARBA00023170"/>
    </source>
</evidence>
<dbReference type="RefSeq" id="WP_139757514.1">
    <property type="nucleotide sequence ID" value="NZ_CP039852.1"/>
</dbReference>
<dbReference type="Pfam" id="PF00593">
    <property type="entry name" value="TonB_dep_Rec_b-barrel"/>
    <property type="match status" value="1"/>
</dbReference>
<evidence type="ECO:0000256" key="4">
    <source>
        <dbReference type="ARBA" id="ARBA00022452"/>
    </source>
</evidence>
<protein>
    <submittedName>
        <fullName evidence="19">TonB-dependent siderophore receptor</fullName>
    </submittedName>
</protein>
<keyword evidence="3 14" id="KW-0813">Transport</keyword>
<dbReference type="InterPro" id="IPR036942">
    <property type="entry name" value="Beta-barrel_TonB_sf"/>
</dbReference>
<keyword evidence="5" id="KW-0410">Iron transport</keyword>
<keyword evidence="6 14" id="KW-0812">Transmembrane</keyword>
<keyword evidence="4 14" id="KW-1134">Transmembrane beta strand</keyword>
<evidence type="ECO:0000256" key="3">
    <source>
        <dbReference type="ARBA" id="ARBA00022448"/>
    </source>
</evidence>
<dbReference type="EMBL" id="CP039852">
    <property type="protein sequence ID" value="QCZ94778.1"/>
    <property type="molecule type" value="Genomic_DNA"/>
</dbReference>
<dbReference type="InterPro" id="IPR000531">
    <property type="entry name" value="Beta-barrel_TonB"/>
</dbReference>
<keyword evidence="7 16" id="KW-0732">Signal</keyword>
<keyword evidence="10 15" id="KW-0798">TonB box</keyword>
<evidence type="ECO:0000313" key="20">
    <source>
        <dbReference type="Proteomes" id="UP000304912"/>
    </source>
</evidence>
<evidence type="ECO:0000256" key="6">
    <source>
        <dbReference type="ARBA" id="ARBA00022692"/>
    </source>
</evidence>
<dbReference type="Gene3D" id="2.40.170.20">
    <property type="entry name" value="TonB-dependent receptor, beta-barrel domain"/>
    <property type="match status" value="1"/>
</dbReference>
<feature type="domain" description="TonB-dependent receptor-like beta-barrel" evidence="17">
    <location>
        <begin position="236"/>
        <end position="677"/>
    </location>
</feature>
<organism evidence="19 20">
    <name type="scientific">Salinimonas iocasae</name>
    <dbReference type="NCBI Taxonomy" id="2572577"/>
    <lineage>
        <taxon>Bacteria</taxon>
        <taxon>Pseudomonadati</taxon>
        <taxon>Pseudomonadota</taxon>
        <taxon>Gammaproteobacteria</taxon>
        <taxon>Alteromonadales</taxon>
        <taxon>Alteromonadaceae</taxon>
        <taxon>Alteromonas/Salinimonas group</taxon>
        <taxon>Salinimonas</taxon>
    </lineage>
</organism>
<dbReference type="Proteomes" id="UP000304912">
    <property type="component" value="Chromosome"/>
</dbReference>
<keyword evidence="9" id="KW-0406">Ion transport</keyword>
<dbReference type="CDD" id="cd01347">
    <property type="entry name" value="ligand_gated_channel"/>
    <property type="match status" value="1"/>
</dbReference>
<dbReference type="InterPro" id="IPR037066">
    <property type="entry name" value="Plug_dom_sf"/>
</dbReference>
<evidence type="ECO:0000259" key="18">
    <source>
        <dbReference type="Pfam" id="PF07715"/>
    </source>
</evidence>
<dbReference type="GO" id="GO:0038023">
    <property type="term" value="F:signaling receptor activity"/>
    <property type="evidence" value="ECO:0007669"/>
    <property type="project" value="InterPro"/>
</dbReference>
<dbReference type="KEGG" id="salk:FBQ74_15470"/>
<dbReference type="InterPro" id="IPR039426">
    <property type="entry name" value="TonB-dep_rcpt-like"/>
</dbReference>
<evidence type="ECO:0000313" key="19">
    <source>
        <dbReference type="EMBL" id="QCZ94778.1"/>
    </source>
</evidence>
<dbReference type="GO" id="GO:0009279">
    <property type="term" value="C:cell outer membrane"/>
    <property type="evidence" value="ECO:0007669"/>
    <property type="project" value="UniProtKB-SubCell"/>
</dbReference>
<dbReference type="PROSITE" id="PS52016">
    <property type="entry name" value="TONB_DEPENDENT_REC_3"/>
    <property type="match status" value="1"/>
</dbReference>
<evidence type="ECO:0000256" key="13">
    <source>
        <dbReference type="ARBA" id="ARBA00023237"/>
    </source>
</evidence>
<dbReference type="OrthoDB" id="127311at2"/>
<feature type="signal peptide" evidence="16">
    <location>
        <begin position="1"/>
        <end position="22"/>
    </location>
</feature>
<dbReference type="AlphaFoldDB" id="A0A5B7YGW3"/>
<dbReference type="PANTHER" id="PTHR32552:SF68">
    <property type="entry name" value="FERRICHROME OUTER MEMBRANE TRANSPORTER_PHAGE RECEPTOR"/>
    <property type="match status" value="1"/>
</dbReference>
<dbReference type="PANTHER" id="PTHR32552">
    <property type="entry name" value="FERRICHROME IRON RECEPTOR-RELATED"/>
    <property type="match status" value="1"/>
</dbReference>
<reference evidence="19 20" key="1">
    <citation type="submission" date="2019-04" db="EMBL/GenBank/DDBJ databases">
        <title>Salinimonas iocasae sp. nov., a halophilic bacterium isolated from the outer tube casing of tubeworms in Okinawa Trough.</title>
        <authorList>
            <person name="Zhang H."/>
            <person name="Wang H."/>
            <person name="Li C."/>
        </authorList>
    </citation>
    <scope>NUCLEOTIDE SEQUENCE [LARGE SCALE GENOMIC DNA]</scope>
    <source>
        <strain evidence="19 20">KX18D6</strain>
    </source>
</reference>
<keyword evidence="13 14" id="KW-0998">Cell outer membrane</keyword>
<feature type="domain" description="TonB-dependent receptor plug" evidence="18">
    <location>
        <begin position="55"/>
        <end position="152"/>
    </location>
</feature>